<dbReference type="RefSeq" id="WP_336472504.1">
    <property type="nucleotide sequence ID" value="NZ_JBAWSX010000005.1"/>
</dbReference>
<protein>
    <submittedName>
        <fullName evidence="1">Protealysin inhibitor emfourin</fullName>
    </submittedName>
</protein>
<keyword evidence="2" id="KW-1185">Reference proteome</keyword>
<dbReference type="Proteomes" id="UP001372526">
    <property type="component" value="Unassembled WGS sequence"/>
</dbReference>
<proteinExistence type="predicted"/>
<name>A0ABU8FGS4_9BACI</name>
<reference evidence="1 2" key="1">
    <citation type="submission" date="2024-01" db="EMBL/GenBank/DDBJ databases">
        <title>Seven novel Bacillus-like species.</title>
        <authorList>
            <person name="Liu G."/>
        </authorList>
    </citation>
    <scope>NUCLEOTIDE SEQUENCE [LARGE SCALE GENOMIC DNA]</scope>
    <source>
        <strain evidence="1 2">FJAT-51639</strain>
    </source>
</reference>
<evidence type="ECO:0000313" key="2">
    <source>
        <dbReference type="Proteomes" id="UP001372526"/>
    </source>
</evidence>
<dbReference type="Pfam" id="PF20242">
    <property type="entry name" value="Emfourin"/>
    <property type="match status" value="1"/>
</dbReference>
<organism evidence="1 2">
    <name type="scientific">Bacillus bruguierae</name>
    <dbReference type="NCBI Taxonomy" id="3127667"/>
    <lineage>
        <taxon>Bacteria</taxon>
        <taxon>Bacillati</taxon>
        <taxon>Bacillota</taxon>
        <taxon>Bacilli</taxon>
        <taxon>Bacillales</taxon>
        <taxon>Bacillaceae</taxon>
        <taxon>Bacillus</taxon>
    </lineage>
</organism>
<comment type="caution">
    <text evidence="1">The sequence shown here is derived from an EMBL/GenBank/DDBJ whole genome shotgun (WGS) entry which is preliminary data.</text>
</comment>
<dbReference type="InterPro" id="IPR049457">
    <property type="entry name" value="Emfourin"/>
</dbReference>
<gene>
    <name evidence="1" type="ORF">WAZ07_11210</name>
</gene>
<dbReference type="EMBL" id="JBAWSX010000005">
    <property type="protein sequence ID" value="MEI4801886.1"/>
    <property type="molecule type" value="Genomic_DNA"/>
</dbReference>
<sequence>MYIQFSCIGGIANFDLTFQADTGELPKEKAEKLLDLIKQSNLFNLRLSEGEIATIQGADAFSYELRIEDGEKEKSFSFTDVTAPQEVRPLLDYLRNLAVAEKMGE</sequence>
<accession>A0ABU8FGS4</accession>
<evidence type="ECO:0000313" key="1">
    <source>
        <dbReference type="EMBL" id="MEI4801886.1"/>
    </source>
</evidence>